<dbReference type="EMBL" id="BSPK01000035">
    <property type="protein sequence ID" value="GLS64365.1"/>
    <property type="molecule type" value="Genomic_DNA"/>
</dbReference>
<reference evidence="2" key="4">
    <citation type="submission" date="2023-01" db="EMBL/GenBank/DDBJ databases">
        <title>Draft genome sequence of Methylobacterium oxalidis strain NBRC 107715.</title>
        <authorList>
            <person name="Sun Q."/>
            <person name="Mori K."/>
        </authorList>
    </citation>
    <scope>NUCLEOTIDE SEQUENCE</scope>
    <source>
        <strain evidence="2">NBRC 107715</strain>
    </source>
</reference>
<dbReference type="AlphaFoldDB" id="A0A512J8M4"/>
<reference evidence="2" key="1">
    <citation type="journal article" date="2014" name="Int. J. Syst. Evol. Microbiol.">
        <title>Complete genome of a new Firmicutes species belonging to the dominant human colonic microbiota ('Ruminococcus bicirculans') reveals two chromosomes and a selective capacity to utilize plant glucans.</title>
        <authorList>
            <consortium name="NISC Comparative Sequencing Program"/>
            <person name="Wegmann U."/>
            <person name="Louis P."/>
            <person name="Goesmann A."/>
            <person name="Henrissat B."/>
            <person name="Duncan S.H."/>
            <person name="Flint H.J."/>
        </authorList>
    </citation>
    <scope>NUCLEOTIDE SEQUENCE</scope>
    <source>
        <strain evidence="2">NBRC 107715</strain>
    </source>
</reference>
<comment type="caution">
    <text evidence="1">The sequence shown here is derived from an EMBL/GenBank/DDBJ whole genome shotgun (WGS) entry which is preliminary data.</text>
</comment>
<dbReference type="OrthoDB" id="7999598at2"/>
<organism evidence="1 3">
    <name type="scientific">Methylobacterium oxalidis</name>
    <dbReference type="NCBI Taxonomy" id="944322"/>
    <lineage>
        <taxon>Bacteria</taxon>
        <taxon>Pseudomonadati</taxon>
        <taxon>Pseudomonadota</taxon>
        <taxon>Alphaproteobacteria</taxon>
        <taxon>Hyphomicrobiales</taxon>
        <taxon>Methylobacteriaceae</taxon>
        <taxon>Methylobacterium</taxon>
    </lineage>
</organism>
<sequence>MPSNTTTDGLPQGAITFRGRGLAVTDGRRLSLHVCPECSHKNDARAAEKGYCNWCAYVPSPADAVPVSGSR</sequence>
<dbReference type="Proteomes" id="UP001156856">
    <property type="component" value="Unassembled WGS sequence"/>
</dbReference>
<reference evidence="4" key="2">
    <citation type="journal article" date="2019" name="Int. J. Syst. Evol. Microbiol.">
        <title>The Global Catalogue of Microorganisms (GCM) 10K type strain sequencing project: providing services to taxonomists for standard genome sequencing and annotation.</title>
        <authorList>
            <consortium name="The Broad Institute Genomics Platform"/>
            <consortium name="The Broad Institute Genome Sequencing Center for Infectious Disease"/>
            <person name="Wu L."/>
            <person name="Ma J."/>
        </authorList>
    </citation>
    <scope>NUCLEOTIDE SEQUENCE [LARGE SCALE GENOMIC DNA]</scope>
    <source>
        <strain evidence="4">NBRC 107715</strain>
    </source>
</reference>
<evidence type="ECO:0000313" key="3">
    <source>
        <dbReference type="Proteomes" id="UP000321960"/>
    </source>
</evidence>
<protein>
    <submittedName>
        <fullName evidence="1">Uncharacterized protein</fullName>
    </submittedName>
</protein>
<accession>A0A512J8M4</accession>
<gene>
    <name evidence="2" type="ORF">GCM10007888_27460</name>
    <name evidence="1" type="ORF">MOX02_43540</name>
</gene>
<dbReference type="Proteomes" id="UP000321960">
    <property type="component" value="Unassembled WGS sequence"/>
</dbReference>
<keyword evidence="4" id="KW-1185">Reference proteome</keyword>
<evidence type="ECO:0000313" key="2">
    <source>
        <dbReference type="EMBL" id="GLS64365.1"/>
    </source>
</evidence>
<evidence type="ECO:0000313" key="4">
    <source>
        <dbReference type="Proteomes" id="UP001156856"/>
    </source>
</evidence>
<proteinExistence type="predicted"/>
<name>A0A512J8M4_9HYPH</name>
<dbReference type="EMBL" id="BJZU01000099">
    <property type="protein sequence ID" value="GEP06316.1"/>
    <property type="molecule type" value="Genomic_DNA"/>
</dbReference>
<evidence type="ECO:0000313" key="1">
    <source>
        <dbReference type="EMBL" id="GEP06316.1"/>
    </source>
</evidence>
<reference evidence="1 3" key="3">
    <citation type="submission" date="2019-07" db="EMBL/GenBank/DDBJ databases">
        <title>Whole genome shotgun sequence of Methylobacterium oxalidis NBRC 107715.</title>
        <authorList>
            <person name="Hosoyama A."/>
            <person name="Uohara A."/>
            <person name="Ohji S."/>
            <person name="Ichikawa N."/>
        </authorList>
    </citation>
    <scope>NUCLEOTIDE SEQUENCE [LARGE SCALE GENOMIC DNA]</scope>
    <source>
        <strain evidence="1 3">NBRC 107715</strain>
    </source>
</reference>